<accession>A0A937G0K2</accession>
<keyword evidence="2" id="KW-0808">Transferase</keyword>
<name>A0A937G0K2_9BACT</name>
<feature type="domain" description="Methyltransferase" evidence="1">
    <location>
        <begin position="65"/>
        <end position="157"/>
    </location>
</feature>
<protein>
    <submittedName>
        <fullName evidence="2">Methyltransferase domain-containing protein</fullName>
    </submittedName>
</protein>
<dbReference type="AlphaFoldDB" id="A0A937G0K2"/>
<evidence type="ECO:0000259" key="1">
    <source>
        <dbReference type="Pfam" id="PF13649"/>
    </source>
</evidence>
<keyword evidence="2" id="KW-0489">Methyltransferase</keyword>
<dbReference type="GO" id="GO:0032259">
    <property type="term" value="P:methylation"/>
    <property type="evidence" value="ECO:0007669"/>
    <property type="project" value="UniProtKB-KW"/>
</dbReference>
<organism evidence="2 3">
    <name type="scientific">Fulvivirga marina</name>
    <dbReference type="NCBI Taxonomy" id="2494733"/>
    <lineage>
        <taxon>Bacteria</taxon>
        <taxon>Pseudomonadati</taxon>
        <taxon>Bacteroidota</taxon>
        <taxon>Cytophagia</taxon>
        <taxon>Cytophagales</taxon>
        <taxon>Fulvivirgaceae</taxon>
        <taxon>Fulvivirga</taxon>
    </lineage>
</organism>
<gene>
    <name evidence="2" type="ORF">JMN32_08225</name>
</gene>
<sequence length="237" mass="26993">MASKFVQRSNEAELMDDLESSGEVIDQTLKELETINKWLGGNHVTVNGLDLLMGKASVRPDILTIADLGCGGGDMLMMIADWARKRQQPINLIGIDANPNIVAFAKKNTQDYPEISYKAINIFSDEFKALKYDVATSTLFTHHFTNHKLVGLFAHIKSQATIGMVINDLHRHWFAYHSIKWLTAAFSKSAMVRNDAAVSVLRSFHKTEIEKILENSNITNYSLRWMWAFRWQLVSWF</sequence>
<dbReference type="InterPro" id="IPR041698">
    <property type="entry name" value="Methyltransf_25"/>
</dbReference>
<dbReference type="RefSeq" id="WP_202855828.1">
    <property type="nucleotide sequence ID" value="NZ_JAEUGD010000023.1"/>
</dbReference>
<dbReference type="Pfam" id="PF13649">
    <property type="entry name" value="Methyltransf_25"/>
    <property type="match status" value="1"/>
</dbReference>
<dbReference type="SUPFAM" id="SSF53335">
    <property type="entry name" value="S-adenosyl-L-methionine-dependent methyltransferases"/>
    <property type="match status" value="1"/>
</dbReference>
<comment type="caution">
    <text evidence="2">The sequence shown here is derived from an EMBL/GenBank/DDBJ whole genome shotgun (WGS) entry which is preliminary data.</text>
</comment>
<keyword evidence="3" id="KW-1185">Reference proteome</keyword>
<evidence type="ECO:0000313" key="3">
    <source>
        <dbReference type="Proteomes" id="UP000614216"/>
    </source>
</evidence>
<evidence type="ECO:0000313" key="2">
    <source>
        <dbReference type="EMBL" id="MBL6446291.1"/>
    </source>
</evidence>
<proteinExistence type="predicted"/>
<dbReference type="InterPro" id="IPR029063">
    <property type="entry name" value="SAM-dependent_MTases_sf"/>
</dbReference>
<dbReference type="Proteomes" id="UP000614216">
    <property type="component" value="Unassembled WGS sequence"/>
</dbReference>
<dbReference type="Gene3D" id="3.40.50.150">
    <property type="entry name" value="Vaccinia Virus protein VP39"/>
    <property type="match status" value="1"/>
</dbReference>
<dbReference type="GO" id="GO:0008168">
    <property type="term" value="F:methyltransferase activity"/>
    <property type="evidence" value="ECO:0007669"/>
    <property type="project" value="UniProtKB-KW"/>
</dbReference>
<dbReference type="CDD" id="cd02440">
    <property type="entry name" value="AdoMet_MTases"/>
    <property type="match status" value="1"/>
</dbReference>
<dbReference type="EMBL" id="JAEUGD010000023">
    <property type="protein sequence ID" value="MBL6446291.1"/>
    <property type="molecule type" value="Genomic_DNA"/>
</dbReference>
<reference evidence="2" key="1">
    <citation type="submission" date="2021-01" db="EMBL/GenBank/DDBJ databases">
        <title>Fulvivirga kasyanovii gen. nov., sp nov., a novel member of the phylum Bacteroidetes isolated from seawater in a mussel farm.</title>
        <authorList>
            <person name="Zhao L.-H."/>
            <person name="Wang Z.-J."/>
        </authorList>
    </citation>
    <scope>NUCLEOTIDE SEQUENCE</scope>
    <source>
        <strain evidence="2">29W222</strain>
    </source>
</reference>